<evidence type="ECO:0000313" key="3">
    <source>
        <dbReference type="Proteomes" id="UP000481421"/>
    </source>
</evidence>
<dbReference type="InterPro" id="IPR002654">
    <property type="entry name" value="Glyco_trans_25"/>
</dbReference>
<dbReference type="EMBL" id="JAAIKE010000001">
    <property type="protein sequence ID" value="NEX45780.1"/>
    <property type="molecule type" value="Genomic_DNA"/>
</dbReference>
<evidence type="ECO:0000313" key="2">
    <source>
        <dbReference type="EMBL" id="NEX45780.1"/>
    </source>
</evidence>
<dbReference type="RefSeq" id="WP_164609741.1">
    <property type="nucleotide sequence ID" value="NZ_JAAIKE010000001.1"/>
</dbReference>
<dbReference type="Proteomes" id="UP000481421">
    <property type="component" value="Unassembled WGS sequence"/>
</dbReference>
<dbReference type="AlphaFoldDB" id="A0A6B3RIE0"/>
<dbReference type="GO" id="GO:0016740">
    <property type="term" value="F:transferase activity"/>
    <property type="evidence" value="ECO:0007669"/>
    <property type="project" value="UniProtKB-KW"/>
</dbReference>
<keyword evidence="3" id="KW-1185">Reference proteome</keyword>
<proteinExistence type="predicted"/>
<dbReference type="CDD" id="cd06532">
    <property type="entry name" value="Glyco_transf_25"/>
    <property type="match status" value="1"/>
</dbReference>
<evidence type="ECO:0000259" key="1">
    <source>
        <dbReference type="Pfam" id="PF01755"/>
    </source>
</evidence>
<organism evidence="2 3">
    <name type="scientific">Pseudotabrizicola algicola</name>
    <dbReference type="NCBI Taxonomy" id="2709381"/>
    <lineage>
        <taxon>Bacteria</taxon>
        <taxon>Pseudomonadati</taxon>
        <taxon>Pseudomonadota</taxon>
        <taxon>Alphaproteobacteria</taxon>
        <taxon>Rhodobacterales</taxon>
        <taxon>Paracoccaceae</taxon>
        <taxon>Pseudotabrizicola</taxon>
    </lineage>
</organism>
<accession>A0A6B3RIE0</accession>
<feature type="domain" description="Glycosyl transferase family 25" evidence="1">
    <location>
        <begin position="14"/>
        <end position="185"/>
    </location>
</feature>
<protein>
    <submittedName>
        <fullName evidence="2">Glycosyltransferase family 25 protein</fullName>
    </submittedName>
</protein>
<name>A0A6B3RIE0_9RHOB</name>
<comment type="caution">
    <text evidence="2">The sequence shown here is derived from an EMBL/GenBank/DDBJ whole genome shotgun (WGS) entry which is preliminary data.</text>
</comment>
<reference evidence="2 3" key="1">
    <citation type="submission" date="2020-02" db="EMBL/GenBank/DDBJ databases">
        <title>Rhodobacter algicola sp. nov., isolated from microalga culture.</title>
        <authorList>
            <person name="Park C.-Y."/>
        </authorList>
    </citation>
    <scope>NUCLEOTIDE SEQUENCE [LARGE SCALE GENOMIC DNA]</scope>
    <source>
        <strain evidence="2 3">ETT8</strain>
    </source>
</reference>
<gene>
    <name evidence="2" type="ORF">G3572_06155</name>
</gene>
<sequence length="267" mass="29637">MTPPAALTRADLGIWLINLPRSADRRARMVAQLQALGLDYTLFDAVDGRAEWERLKSSVDLPAFRANVGREVLPGEIGCYHSHLGVWQALLASPHKAALVLEDDVVFHDDFLPALDLALAHADRWDMLKLNKIRAKFPVGQGALGAYRLNAFVGSFTGMGAYLVTRACAQDLLPALLPIRRPIDHALDRIDLRHFRHFALQPFPSHVDDGNQSTITGSGFAEVKKFPWYRRPRVYQNRLGALIAKGSHLLLGRIITPPAPGCTRSDR</sequence>
<dbReference type="Pfam" id="PF01755">
    <property type="entry name" value="Glyco_transf_25"/>
    <property type="match status" value="1"/>
</dbReference>
<keyword evidence="2" id="KW-0808">Transferase</keyword>